<dbReference type="EMBL" id="OP765584">
    <property type="protein sequence ID" value="UZT29126.1"/>
    <property type="molecule type" value="Genomic_DNA"/>
</dbReference>
<evidence type="ECO:0000313" key="2">
    <source>
        <dbReference type="EMBL" id="UZT29126.1"/>
    </source>
</evidence>
<reference evidence="2" key="1">
    <citation type="submission" date="2022-11" db="EMBL/GenBank/DDBJ databases">
        <title>Genomics discovery of giant fungal viruses from subsurface oceanic crustal fluids.</title>
        <authorList>
            <person name="Bhattacharjee A.S."/>
            <person name="Schulz F."/>
            <person name="Woyke T."/>
            <person name="Orcutt B.N."/>
            <person name="Matinez Martinez J."/>
        </authorList>
    </citation>
    <scope>NUCLEOTIDE SEQUENCE</scope>
    <source>
        <strain evidence="1">VSAG1.JdFR</strain>
        <strain evidence="2">VSAG8.JdFR</strain>
    </source>
</reference>
<sequence length="182" mass="20555">MLNFNFNNNDRLGLDSCIEDQRTIQDKRASSYLLENFRPYCPMDNAINFATSQPNVFYNGSSSVGINGCNVNESSDLLYNKITKPACKLTLEPRLFLTVPYLGRGAGNVSVEDELRQGQTIINKKSVTNLSEVSHQNYRNYPLIDEIQSKINDPKYLVEGVADENWVRGGLPSREIARNQNN</sequence>
<evidence type="ECO:0000313" key="1">
    <source>
        <dbReference type="EMBL" id="UZT29025.1"/>
    </source>
</evidence>
<protein>
    <submittedName>
        <fullName evidence="2">Uncharacterized protein</fullName>
    </submittedName>
</protein>
<proteinExistence type="predicted"/>
<name>A0A9E8G4W1_9VIRU</name>
<accession>A0A9E8G4W1</accession>
<dbReference type="EMBL" id="OP765507">
    <property type="protein sequence ID" value="UZT29025.1"/>
    <property type="molecule type" value="Genomic_DNA"/>
</dbReference>
<organism evidence="2">
    <name type="scientific">Nucleocytoviricota sp</name>
    <dbReference type="NCBI Taxonomy" id="2809609"/>
    <lineage>
        <taxon>Viruses</taxon>
        <taxon>Varidnaviria</taxon>
        <taxon>Bamfordvirae</taxon>
        <taxon>Nucleocytoviricota</taxon>
    </lineage>
</organism>